<dbReference type="RefSeq" id="WP_065546442.1">
    <property type="nucleotide sequence ID" value="NZ_CP016415.1"/>
</dbReference>
<reference evidence="1 2" key="1">
    <citation type="submission" date="2016-07" db="EMBL/GenBank/DDBJ databases">
        <title>Genome sequencing of Vibrio scophthalmi strain VS-05, an isolated from Paralichthys olivaceus.</title>
        <authorList>
            <person name="Han H.-J."/>
        </authorList>
    </citation>
    <scope>NUCLEOTIDE SEQUENCE [LARGE SCALE GENOMIC DNA]</scope>
    <source>
        <strain evidence="1 2">VS-05</strain>
    </source>
</reference>
<dbReference type="AlphaFoldDB" id="A0A1C7FH76"/>
<sequence>MRDNFTAKTIETLRLRVAEKCSNPSCRAPTSAPSPDPLKRLSGGRAAHITAAAPLGARYDANLSPEQRMDISNGIWLCMSCAWKIDSNAQLYSVDLLHEWKTRAEFSASNEWCKSSIAQGGWNTGEELQKARKFISQFSILQQAMFYQSYREGSRLPRDCFNHLQWLRNSLCPQFWNNRNELWSFNPDIRAKQEYIIFLLHHLMARLQIQGWVEERCFSGNLDMVYPRQNYILSAGEKALVNTNLESMFELLNEMESFRAALDH</sequence>
<gene>
    <name evidence="1" type="ORF">VSVS05_03667</name>
</gene>
<organism evidence="1 2">
    <name type="scientific">Vibrio scophthalmi</name>
    <dbReference type="NCBI Taxonomy" id="45658"/>
    <lineage>
        <taxon>Bacteria</taxon>
        <taxon>Pseudomonadati</taxon>
        <taxon>Pseudomonadota</taxon>
        <taxon>Gammaproteobacteria</taxon>
        <taxon>Vibrionales</taxon>
        <taxon>Vibrionaceae</taxon>
        <taxon>Vibrio</taxon>
    </lineage>
</organism>
<name>A0A1C7FH76_9VIBR</name>
<accession>A0A1C7FH76</accession>
<evidence type="ECO:0000313" key="2">
    <source>
        <dbReference type="Proteomes" id="UP000092528"/>
    </source>
</evidence>
<dbReference type="EMBL" id="CP016415">
    <property type="protein sequence ID" value="ANU38704.1"/>
    <property type="molecule type" value="Genomic_DNA"/>
</dbReference>
<evidence type="ECO:0000313" key="1">
    <source>
        <dbReference type="EMBL" id="ANU38704.1"/>
    </source>
</evidence>
<proteinExistence type="predicted"/>
<keyword evidence="2" id="KW-1185">Reference proteome</keyword>
<protein>
    <recommendedName>
        <fullName evidence="3">HNH endonuclease</fullName>
    </recommendedName>
</protein>
<evidence type="ECO:0008006" key="3">
    <source>
        <dbReference type="Google" id="ProtNLM"/>
    </source>
</evidence>
<dbReference type="Proteomes" id="UP000092528">
    <property type="component" value="Chromosome 2"/>
</dbReference>